<dbReference type="Proteomes" id="UP000807825">
    <property type="component" value="Unassembled WGS sequence"/>
</dbReference>
<reference evidence="1" key="1">
    <citation type="submission" date="2020-07" db="EMBL/GenBank/DDBJ databases">
        <title>Huge and variable diversity of episymbiotic CPR bacteria and DPANN archaea in groundwater ecosystems.</title>
        <authorList>
            <person name="He C.Y."/>
            <person name="Keren R."/>
            <person name="Whittaker M."/>
            <person name="Farag I.F."/>
            <person name="Doudna J."/>
            <person name="Cate J.H.D."/>
            <person name="Banfield J.F."/>
        </authorList>
    </citation>
    <scope>NUCLEOTIDE SEQUENCE</scope>
    <source>
        <strain evidence="1">NC_groundwater_1664_Pr3_B-0.1um_52_9</strain>
    </source>
</reference>
<accession>A0A9D6V5S2</accession>
<protein>
    <submittedName>
        <fullName evidence="1">Uncharacterized protein</fullName>
    </submittedName>
</protein>
<dbReference type="SUPFAM" id="SSF54593">
    <property type="entry name" value="Glyoxalase/Bleomycin resistance protein/Dihydroxybiphenyl dioxygenase"/>
    <property type="match status" value="1"/>
</dbReference>
<evidence type="ECO:0000313" key="1">
    <source>
        <dbReference type="EMBL" id="MBI5252383.1"/>
    </source>
</evidence>
<gene>
    <name evidence="1" type="ORF">HY912_23050</name>
</gene>
<dbReference type="Gene3D" id="3.10.180.10">
    <property type="entry name" value="2,3-Dihydroxybiphenyl 1,2-Dioxygenase, domain 1"/>
    <property type="match status" value="1"/>
</dbReference>
<name>A0A9D6V5S2_9BACT</name>
<sequence>MLVTFKVTNTEAAMKDLVERGYQLIDESPRVWRQSHYAFMHPRFMNGVLVEIID</sequence>
<evidence type="ECO:0000313" key="2">
    <source>
        <dbReference type="Proteomes" id="UP000807825"/>
    </source>
</evidence>
<proteinExistence type="predicted"/>
<comment type="caution">
    <text evidence="1">The sequence shown here is derived from an EMBL/GenBank/DDBJ whole genome shotgun (WGS) entry which is preliminary data.</text>
</comment>
<dbReference type="EMBL" id="JACRDE010000602">
    <property type="protein sequence ID" value="MBI5252383.1"/>
    <property type="molecule type" value="Genomic_DNA"/>
</dbReference>
<dbReference type="AlphaFoldDB" id="A0A9D6V5S2"/>
<organism evidence="1 2">
    <name type="scientific">Desulfomonile tiedjei</name>
    <dbReference type="NCBI Taxonomy" id="2358"/>
    <lineage>
        <taxon>Bacteria</taxon>
        <taxon>Pseudomonadati</taxon>
        <taxon>Thermodesulfobacteriota</taxon>
        <taxon>Desulfomonilia</taxon>
        <taxon>Desulfomonilales</taxon>
        <taxon>Desulfomonilaceae</taxon>
        <taxon>Desulfomonile</taxon>
    </lineage>
</organism>
<dbReference type="InterPro" id="IPR029068">
    <property type="entry name" value="Glyas_Bleomycin-R_OHBP_Dase"/>
</dbReference>